<dbReference type="Pfam" id="PF13190">
    <property type="entry name" value="PDGLE"/>
    <property type="match status" value="1"/>
</dbReference>
<feature type="region of interest" description="Disordered" evidence="6">
    <location>
        <begin position="97"/>
        <end position="116"/>
    </location>
</feature>
<protein>
    <submittedName>
        <fullName evidence="9">Cobalt/nickel transport protein</fullName>
    </submittedName>
</protein>
<evidence type="ECO:0000313" key="9">
    <source>
        <dbReference type="EMBL" id="MDQ0115974.1"/>
    </source>
</evidence>
<evidence type="ECO:0000256" key="1">
    <source>
        <dbReference type="ARBA" id="ARBA00004236"/>
    </source>
</evidence>
<evidence type="ECO:0000256" key="6">
    <source>
        <dbReference type="SAM" id="MobiDB-lite"/>
    </source>
</evidence>
<reference evidence="9 10" key="1">
    <citation type="submission" date="2023-07" db="EMBL/GenBank/DDBJ databases">
        <title>Sorghum-associated microbial communities from plants grown in Nebraska, USA.</title>
        <authorList>
            <person name="Schachtman D."/>
        </authorList>
    </citation>
    <scope>NUCLEOTIDE SEQUENCE [LARGE SCALE GENOMIC DNA]</scope>
    <source>
        <strain evidence="9 10">CC482</strain>
    </source>
</reference>
<evidence type="ECO:0000256" key="4">
    <source>
        <dbReference type="ARBA" id="ARBA00022989"/>
    </source>
</evidence>
<evidence type="ECO:0000259" key="8">
    <source>
        <dbReference type="Pfam" id="PF13190"/>
    </source>
</evidence>
<comment type="subcellular location">
    <subcellularLocation>
        <location evidence="1">Cell membrane</location>
    </subcellularLocation>
</comment>
<name>A0ABT9UCN1_PAEHA</name>
<comment type="caution">
    <text evidence="9">The sequence shown here is derived from an EMBL/GenBank/DDBJ whole genome shotgun (WGS) entry which is preliminary data.</text>
</comment>
<proteinExistence type="predicted"/>
<keyword evidence="10" id="KW-1185">Reference proteome</keyword>
<evidence type="ECO:0000256" key="2">
    <source>
        <dbReference type="ARBA" id="ARBA00022475"/>
    </source>
</evidence>
<evidence type="ECO:0000256" key="7">
    <source>
        <dbReference type="SAM" id="Phobius"/>
    </source>
</evidence>
<keyword evidence="2" id="KW-1003">Cell membrane</keyword>
<dbReference type="EMBL" id="JAUSSU010000014">
    <property type="protein sequence ID" value="MDQ0115974.1"/>
    <property type="molecule type" value="Genomic_DNA"/>
</dbReference>
<dbReference type="Proteomes" id="UP001229346">
    <property type="component" value="Unassembled WGS sequence"/>
</dbReference>
<evidence type="ECO:0000256" key="3">
    <source>
        <dbReference type="ARBA" id="ARBA00022692"/>
    </source>
</evidence>
<evidence type="ECO:0000313" key="10">
    <source>
        <dbReference type="Proteomes" id="UP001229346"/>
    </source>
</evidence>
<keyword evidence="3 7" id="KW-0812">Transmembrane</keyword>
<keyword evidence="5 7" id="KW-0472">Membrane</keyword>
<evidence type="ECO:0000256" key="5">
    <source>
        <dbReference type="ARBA" id="ARBA00023136"/>
    </source>
</evidence>
<dbReference type="RefSeq" id="WP_307207978.1">
    <property type="nucleotide sequence ID" value="NZ_JAUSSU010000014.1"/>
</dbReference>
<feature type="transmembrane region" description="Helical" evidence="7">
    <location>
        <begin position="12"/>
        <end position="31"/>
    </location>
</feature>
<dbReference type="InterPro" id="IPR025937">
    <property type="entry name" value="PDGLE_dom"/>
</dbReference>
<organism evidence="9 10">
    <name type="scientific">Paenibacillus harenae</name>
    <dbReference type="NCBI Taxonomy" id="306543"/>
    <lineage>
        <taxon>Bacteria</taxon>
        <taxon>Bacillati</taxon>
        <taxon>Bacillota</taxon>
        <taxon>Bacilli</taxon>
        <taxon>Bacillales</taxon>
        <taxon>Paenibacillaceae</taxon>
        <taxon>Paenibacillus</taxon>
    </lineage>
</organism>
<feature type="domain" description="PDGLE" evidence="8">
    <location>
        <begin position="12"/>
        <end position="95"/>
    </location>
</feature>
<sequence>MSEFQVTARKGKWIVLLVITLVTAGLLSPWASPHPDGLERVAKDHSFIDQAGAVHEWAPIPDYEVAGIPWTAVRVGLAGVIGAGIMAAVLWVSIKGLSSRRGKANAQSHGDGEGRL</sequence>
<feature type="transmembrane region" description="Helical" evidence="7">
    <location>
        <begin position="72"/>
        <end position="94"/>
    </location>
</feature>
<keyword evidence="4 7" id="KW-1133">Transmembrane helix</keyword>
<accession>A0ABT9UCN1</accession>
<gene>
    <name evidence="9" type="ORF">J2T15_005449</name>
</gene>